<evidence type="ECO:0000313" key="2">
    <source>
        <dbReference type="EMBL" id="WAA10987.1"/>
    </source>
</evidence>
<protein>
    <submittedName>
        <fullName evidence="2">Restriction endonuclease-like protein</fullName>
    </submittedName>
</protein>
<accession>A0A9E8LWY4</accession>
<keyword evidence="2" id="KW-0540">Nuclease</keyword>
<proteinExistence type="predicted"/>
<reference evidence="2" key="1">
    <citation type="submission" date="2022-09" db="EMBL/GenBank/DDBJ databases">
        <title>Complete Genomes of Fervidibacillus albus and Fervidibacillus halotolerans isolated from tidal flat sediments.</title>
        <authorList>
            <person name="Kwon K.K."/>
            <person name="Yang S.-H."/>
            <person name="Park M.J."/>
            <person name="Oh H.-M."/>
        </authorList>
    </citation>
    <scope>NUCLEOTIDE SEQUENCE</scope>
    <source>
        <strain evidence="2">MEBiC13591</strain>
    </source>
</reference>
<feature type="domain" description="DUF2357" evidence="1">
    <location>
        <begin position="125"/>
        <end position="377"/>
    </location>
</feature>
<dbReference type="Proteomes" id="UP001164718">
    <property type="component" value="Chromosome"/>
</dbReference>
<dbReference type="InterPro" id="IPR018633">
    <property type="entry name" value="DUF2357"/>
</dbReference>
<dbReference type="GO" id="GO:0004519">
    <property type="term" value="F:endonuclease activity"/>
    <property type="evidence" value="ECO:0007669"/>
    <property type="project" value="UniProtKB-KW"/>
</dbReference>
<keyword evidence="2" id="KW-0255">Endonuclease</keyword>
<name>A0A9E8LWY4_9BACI</name>
<dbReference type="InterPro" id="IPR007505">
    <property type="entry name" value="PDDEXK_7"/>
</dbReference>
<keyword evidence="3" id="KW-1185">Reference proteome</keyword>
<dbReference type="KEGG" id="faf:OE104_06675"/>
<gene>
    <name evidence="2" type="ORF">OE104_06675</name>
</gene>
<sequence>MNNHKDQKILLNIETEEFDLYIKGIPYNHRYESIKQYRKFVSYEDETMELNYTGNSVKSFSVYDVRTDRLQPYHQRPFFPIFFENGIYQIVIVPKSERLPEFYHEHIGMREAVGPVGNDDRQLLMGQLDFTNEVGLSTFSIQFDGKNVLTVTIEIFPSKLSYKKDYEQLLKEVNDEIYNLSFHFIKKTCKMGGIQASERSTPSEFFRLLEHYIHPFMNAIRQIEKRPHHQLTKEYVWVRADRVKKQDSYIRNYFIKHPQLFKRFIDKKSGKELQLPSKGHTIKKKITLDNFENRFVKWMIIRIVNKLDDLLNRINQIHTRFSNIKDKELVERIRSTKARLIQTLKNPFWAQIGKLDRSVMNLVIQTKAGYRDTYKIYLILMKGISLQGEIVKMSLKDVATLYEYWTYLKMAQILRKQFVLETQDVVNLKHGTLFVRLDETRNSRQVFLHPHTGERIVLSYQKSIFNLPTVSQRPDIFLEIQKKGVDYTYNYAFDAKYRIQFDNGNGDDFLQPGPGPMEEDINTMHRYRDALVAKSGGPYERHAFGAYVLFPWHDEDNYENHPFYKSIEEVNIGGIPFLPNANKLLERLLDRLINSNPEELQEEGILPKGSISYWQSKIEENVLVLTVNDPKKYVEIKKNRKVYIPLSLLKTGWEKSRYVALYVVQNVANHLNVPNGIQFFSPIHHAEIKTDQQDLHVIFSLGTWNLLPQTIKPVGYGIQSNIITTLSILKQSKELPELFMKFGEEVKLWRMLRRFTSNVTTLLDSNFLDQAKKIQAYQIGFYSVDIDMVNEEIHIHYNNETIRKIPLEKLHKEPTFVFKQLRDVIFKH</sequence>
<keyword evidence="2" id="KW-0378">Hydrolase</keyword>
<dbReference type="RefSeq" id="WP_275418803.1">
    <property type="nucleotide sequence ID" value="NZ_CP106878.1"/>
</dbReference>
<evidence type="ECO:0000259" key="1">
    <source>
        <dbReference type="Pfam" id="PF09823"/>
    </source>
</evidence>
<dbReference type="AlphaFoldDB" id="A0A9E8LWY4"/>
<organism evidence="2 3">
    <name type="scientific">Fervidibacillus albus</name>
    <dbReference type="NCBI Taxonomy" id="2980026"/>
    <lineage>
        <taxon>Bacteria</taxon>
        <taxon>Bacillati</taxon>
        <taxon>Bacillota</taxon>
        <taxon>Bacilli</taxon>
        <taxon>Bacillales</taxon>
        <taxon>Bacillaceae</taxon>
        <taxon>Fervidibacillus</taxon>
    </lineage>
</organism>
<dbReference type="EMBL" id="CP106878">
    <property type="protein sequence ID" value="WAA10987.1"/>
    <property type="molecule type" value="Genomic_DNA"/>
</dbReference>
<dbReference type="Pfam" id="PF09823">
    <property type="entry name" value="DUF2357"/>
    <property type="match status" value="1"/>
</dbReference>
<evidence type="ECO:0000313" key="3">
    <source>
        <dbReference type="Proteomes" id="UP001164718"/>
    </source>
</evidence>
<dbReference type="Pfam" id="PF04411">
    <property type="entry name" value="PDDEXK_7"/>
    <property type="match status" value="1"/>
</dbReference>